<organism evidence="1 2">
    <name type="scientific">Novosphingobium mangrovi</name>
    <name type="common">ex Huang et al. 2023</name>
    <dbReference type="NCBI Taxonomy" id="2976432"/>
    <lineage>
        <taxon>Bacteria</taxon>
        <taxon>Pseudomonadati</taxon>
        <taxon>Pseudomonadota</taxon>
        <taxon>Alphaproteobacteria</taxon>
        <taxon>Sphingomonadales</taxon>
        <taxon>Sphingomonadaceae</taxon>
        <taxon>Novosphingobium</taxon>
    </lineage>
</organism>
<name>A0ABT2I9B9_9SPHN</name>
<dbReference type="EMBL" id="JANZXA010000014">
    <property type="protein sequence ID" value="MCT2401424.1"/>
    <property type="molecule type" value="Genomic_DNA"/>
</dbReference>
<evidence type="ECO:0000313" key="2">
    <source>
        <dbReference type="Proteomes" id="UP001165583"/>
    </source>
</evidence>
<dbReference type="Proteomes" id="UP001165583">
    <property type="component" value="Unassembled WGS sequence"/>
</dbReference>
<accession>A0ABT2I9B9</accession>
<keyword evidence="2" id="KW-1185">Reference proteome</keyword>
<dbReference type="Pfam" id="PF00300">
    <property type="entry name" value="His_Phos_1"/>
    <property type="match status" value="1"/>
</dbReference>
<dbReference type="InterPro" id="IPR029033">
    <property type="entry name" value="His_PPase_superfam"/>
</dbReference>
<dbReference type="SUPFAM" id="SSF53254">
    <property type="entry name" value="Phosphoglycerate mutase-like"/>
    <property type="match status" value="1"/>
</dbReference>
<sequence length="192" mass="21342">MNARIVHLLRHGPPARTGLLLGHLDEPPLVPECPVMLGRVAQLPVRAIVSSDLRRTGLQAAHLAEWLDVPFLRDPCWRELDFGAWDGLSPEDIDETALSRFWEDPDANPPPRGERWSDLCRRVREGLAGLETETLVVTHAGAMRAALSVLTGLDHRAVWAIDLPYRALASLRIWPGEPMSGQIVGLETGYRE</sequence>
<protein>
    <submittedName>
        <fullName evidence="1">Histidine phosphatase family protein</fullName>
    </submittedName>
</protein>
<evidence type="ECO:0000313" key="1">
    <source>
        <dbReference type="EMBL" id="MCT2401424.1"/>
    </source>
</evidence>
<comment type="caution">
    <text evidence="1">The sequence shown here is derived from an EMBL/GenBank/DDBJ whole genome shotgun (WGS) entry which is preliminary data.</text>
</comment>
<dbReference type="Gene3D" id="3.40.50.1240">
    <property type="entry name" value="Phosphoglycerate mutase-like"/>
    <property type="match status" value="1"/>
</dbReference>
<gene>
    <name evidence="1" type="ORF">NZK81_17880</name>
</gene>
<dbReference type="InterPro" id="IPR013078">
    <property type="entry name" value="His_Pase_superF_clade-1"/>
</dbReference>
<proteinExistence type="predicted"/>
<reference evidence="1" key="1">
    <citation type="submission" date="2022-09" db="EMBL/GenBank/DDBJ databases">
        <title>Novosphingobium sp. Nov., a polycyclic aromatic hydrocarbon-degrading bacterium isolated form mangrove sediments in HongKong.</title>
        <authorList>
            <person name="Hu Z."/>
        </authorList>
    </citation>
    <scope>NUCLEOTIDE SEQUENCE</scope>
    <source>
        <strain evidence="1">HK4-1</strain>
    </source>
</reference>
<dbReference type="RefSeq" id="WP_260047451.1">
    <property type="nucleotide sequence ID" value="NZ_JANZXA010000014.1"/>
</dbReference>